<keyword evidence="5" id="KW-1185">Reference proteome</keyword>
<dbReference type="SUPFAM" id="SSF48065">
    <property type="entry name" value="DBL homology domain (DH-domain)"/>
    <property type="match status" value="1"/>
</dbReference>
<feature type="compositionally biased region" description="Polar residues" evidence="2">
    <location>
        <begin position="1694"/>
        <end position="1703"/>
    </location>
</feature>
<dbReference type="GO" id="GO:0005085">
    <property type="term" value="F:guanyl-nucleotide exchange factor activity"/>
    <property type="evidence" value="ECO:0007669"/>
    <property type="project" value="InterPro"/>
</dbReference>
<feature type="compositionally biased region" description="Polar residues" evidence="2">
    <location>
        <begin position="271"/>
        <end position="280"/>
    </location>
</feature>
<feature type="compositionally biased region" description="Low complexity" evidence="2">
    <location>
        <begin position="1791"/>
        <end position="1806"/>
    </location>
</feature>
<organism evidence="4 5">
    <name type="scientific">Magallana gigas</name>
    <name type="common">Pacific oyster</name>
    <name type="synonym">Crassostrea gigas</name>
    <dbReference type="NCBI Taxonomy" id="29159"/>
    <lineage>
        <taxon>Eukaryota</taxon>
        <taxon>Metazoa</taxon>
        <taxon>Spiralia</taxon>
        <taxon>Lophotrochozoa</taxon>
        <taxon>Mollusca</taxon>
        <taxon>Bivalvia</taxon>
        <taxon>Autobranchia</taxon>
        <taxon>Pteriomorphia</taxon>
        <taxon>Ostreida</taxon>
        <taxon>Ostreoidea</taxon>
        <taxon>Ostreidae</taxon>
        <taxon>Magallana</taxon>
    </lineage>
</organism>
<dbReference type="Pfam" id="PF22697">
    <property type="entry name" value="SOS1_NGEF_PH"/>
    <property type="match status" value="1"/>
</dbReference>
<feature type="compositionally biased region" description="Polar residues" evidence="2">
    <location>
        <begin position="891"/>
        <end position="909"/>
    </location>
</feature>
<feature type="region of interest" description="Disordered" evidence="2">
    <location>
        <begin position="1414"/>
        <end position="1462"/>
    </location>
</feature>
<feature type="compositionally biased region" description="Polar residues" evidence="2">
    <location>
        <begin position="1199"/>
        <end position="1210"/>
    </location>
</feature>
<feature type="region of interest" description="Disordered" evidence="2">
    <location>
        <begin position="1069"/>
        <end position="1134"/>
    </location>
</feature>
<keyword evidence="1" id="KW-0597">Phosphoprotein</keyword>
<feature type="compositionally biased region" description="Basic and acidic residues" evidence="2">
    <location>
        <begin position="802"/>
        <end position="817"/>
    </location>
</feature>
<dbReference type="Gene3D" id="1.20.900.10">
    <property type="entry name" value="Dbl homology (DH) domain"/>
    <property type="match status" value="1"/>
</dbReference>
<feature type="compositionally biased region" description="Polar residues" evidence="2">
    <location>
        <begin position="974"/>
        <end position="985"/>
    </location>
</feature>
<protein>
    <recommendedName>
        <fullName evidence="3">DH domain-containing protein</fullName>
    </recommendedName>
</protein>
<dbReference type="CDD" id="cd13243">
    <property type="entry name" value="PH_PLEKHG1_G2_G3"/>
    <property type="match status" value="1"/>
</dbReference>
<feature type="region of interest" description="Disordered" evidence="2">
    <location>
        <begin position="1641"/>
        <end position="1806"/>
    </location>
</feature>
<dbReference type="InterPro" id="IPR001849">
    <property type="entry name" value="PH_domain"/>
</dbReference>
<dbReference type="PANTHER" id="PTHR45924:SF2">
    <property type="entry name" value="FI17866P1"/>
    <property type="match status" value="1"/>
</dbReference>
<accession>A0A8W8I7P8</accession>
<evidence type="ECO:0000259" key="3">
    <source>
        <dbReference type="PROSITE" id="PS50010"/>
    </source>
</evidence>
<dbReference type="InterPro" id="IPR000219">
    <property type="entry name" value="DH_dom"/>
</dbReference>
<dbReference type="EnsemblMetazoa" id="G12888.3">
    <property type="protein sequence ID" value="G12888.3:cds"/>
    <property type="gene ID" value="G12888"/>
</dbReference>
<dbReference type="InterPro" id="IPR011993">
    <property type="entry name" value="PH-like_dom_sf"/>
</dbReference>
<feature type="region of interest" description="Disordered" evidence="2">
    <location>
        <begin position="1158"/>
        <end position="1255"/>
    </location>
</feature>
<feature type="compositionally biased region" description="Polar residues" evidence="2">
    <location>
        <begin position="1712"/>
        <end position="1721"/>
    </location>
</feature>
<feature type="compositionally biased region" description="Basic residues" evidence="2">
    <location>
        <begin position="1114"/>
        <end position="1128"/>
    </location>
</feature>
<feature type="region of interest" description="Disordered" evidence="2">
    <location>
        <begin position="243"/>
        <end position="283"/>
    </location>
</feature>
<feature type="region of interest" description="Disordered" evidence="2">
    <location>
        <begin position="398"/>
        <end position="425"/>
    </location>
</feature>
<evidence type="ECO:0000256" key="1">
    <source>
        <dbReference type="ARBA" id="ARBA00022553"/>
    </source>
</evidence>
<proteinExistence type="predicted"/>
<feature type="compositionally biased region" description="Polar residues" evidence="2">
    <location>
        <begin position="1775"/>
        <end position="1790"/>
    </location>
</feature>
<dbReference type="Pfam" id="PF00621">
    <property type="entry name" value="RhoGEF"/>
    <property type="match status" value="1"/>
</dbReference>
<name>A0A8W8I7P8_MAGGI</name>
<dbReference type="Proteomes" id="UP000005408">
    <property type="component" value="Unassembled WGS sequence"/>
</dbReference>
<dbReference type="PANTHER" id="PTHR45924">
    <property type="entry name" value="FI17866P1"/>
    <property type="match status" value="1"/>
</dbReference>
<feature type="compositionally biased region" description="Low complexity" evidence="2">
    <location>
        <begin position="251"/>
        <end position="262"/>
    </location>
</feature>
<dbReference type="InterPro" id="IPR055251">
    <property type="entry name" value="SOS1_NGEF_PH"/>
</dbReference>
<dbReference type="InterPro" id="IPR043324">
    <property type="entry name" value="PH_PLEKHG1_G2_G3"/>
</dbReference>
<feature type="compositionally biased region" description="Polar residues" evidence="2">
    <location>
        <begin position="1217"/>
        <end position="1250"/>
    </location>
</feature>
<feature type="compositionally biased region" description="Polar residues" evidence="2">
    <location>
        <begin position="1732"/>
        <end position="1744"/>
    </location>
</feature>
<evidence type="ECO:0000256" key="2">
    <source>
        <dbReference type="SAM" id="MobiDB-lite"/>
    </source>
</evidence>
<feature type="region of interest" description="Disordered" evidence="2">
    <location>
        <begin position="750"/>
        <end position="909"/>
    </location>
</feature>
<feature type="compositionally biased region" description="Basic and acidic residues" evidence="2">
    <location>
        <begin position="1641"/>
        <end position="1675"/>
    </location>
</feature>
<dbReference type="Gene3D" id="2.30.29.30">
    <property type="entry name" value="Pleckstrin-homology domain (PH domain)/Phosphotyrosine-binding domain (PTB)"/>
    <property type="match status" value="1"/>
</dbReference>
<feature type="compositionally biased region" description="Polar residues" evidence="2">
    <location>
        <begin position="1069"/>
        <end position="1083"/>
    </location>
</feature>
<dbReference type="InterPro" id="IPR035899">
    <property type="entry name" value="DBL_dom_sf"/>
</dbReference>
<feature type="compositionally biased region" description="Low complexity" evidence="2">
    <location>
        <begin position="398"/>
        <end position="409"/>
    </location>
</feature>
<feature type="compositionally biased region" description="Polar residues" evidence="2">
    <location>
        <begin position="1676"/>
        <end position="1685"/>
    </location>
</feature>
<feature type="compositionally biased region" description="Polar residues" evidence="2">
    <location>
        <begin position="410"/>
        <end position="421"/>
    </location>
</feature>
<feature type="compositionally biased region" description="Basic and acidic residues" evidence="2">
    <location>
        <begin position="1745"/>
        <end position="1756"/>
    </location>
</feature>
<feature type="compositionally biased region" description="Polar residues" evidence="2">
    <location>
        <begin position="862"/>
        <end position="871"/>
    </location>
</feature>
<evidence type="ECO:0000313" key="4">
    <source>
        <dbReference type="EnsemblMetazoa" id="G12888.3:cds"/>
    </source>
</evidence>
<dbReference type="CDD" id="cd00160">
    <property type="entry name" value="RhoGEF"/>
    <property type="match status" value="1"/>
</dbReference>
<feature type="region of interest" description="Disordered" evidence="2">
    <location>
        <begin position="970"/>
        <end position="999"/>
    </location>
</feature>
<evidence type="ECO:0000313" key="5">
    <source>
        <dbReference type="Proteomes" id="UP000005408"/>
    </source>
</evidence>
<dbReference type="SMART" id="SM00325">
    <property type="entry name" value="RhoGEF"/>
    <property type="match status" value="1"/>
</dbReference>
<feature type="region of interest" description="Disordered" evidence="2">
    <location>
        <begin position="181"/>
        <end position="200"/>
    </location>
</feature>
<sequence length="1907" mass="212375">MDNKSKKDRRQAIRRKGFTWTNKSATLSGTGCTNGHWYSDEELSPTRAVFRWTKPTCALLDLESQISRLFVLVRTVFKGLLGSQQVLISVVSIRVQVQSRGELLVETPNSPVTERRQTSVPVIRMMKGNCAPSPANLTSCARQSKLVRNSLHWEEFFGSSLDLAPSLLSIYDSLASENNLTSVDGNPEESQIGTQDSNTSCQGLPLAVPVTVHKCDTPGSDSIMEAEGQGKVLLSENNDLDLSDCKKRPLSEGSGSSSSSISHHVVKRPNLCSTDPSPSSVDPILYIDDDNQDQTIIKEKPAQSIPGISVSDVSSDKILEQGPESCKLVISPNQSHTVLVDPEKEPKSEDSFSPQTPITATDVQNIQNLSSVSIPPNSLTLPSSLSCPSISSSGSSSLVSVNSGSPLPSTSQKTGTPSSAQLKPLDSPTKYVTRVQRVIAEIVDTERTYVSSLKEIIQGYMNYLKGSTHLHLSADDKDRLFGNLLQIYEFSRQFLVELEECDDNAAQIAECFVRNNEGFSVAVEILTRVMKDADLSEIFKTLQSLLNHNLPLGAYLLKPVQRILKYHLLLHNIVKNYDKAEDGYELVVHALDQMTGRAQHINEMKRKHEHAVRVQEIQSTLEEYEGEDLTTLGELVLEGAFHVYGAKTSRQVFLFEKGVVIAKKKEDSMLSCKIFILCSNLMLVESVPKEPLSFQVIPFDNPRGQHTLQARNLDQKRKWCQEIKRLILESYKEKIPEKVKGLVMQLGKSKQEENVDSGTPKKFHHQNAPEYLERRQKLRRKSGGNILSDILKPQRARRNHKRNESESPRTSPTERRKFPGSSPALVKQQGTETSETTKTGRKSKEENANTVKKTPLKREFSSPVSRSTSFRNAVRKQPLTSVGSSDDIMADTNSNKTTETSPSKRTQSFRLATRLYPVLKNEVASHSASSLPGTSLVQCKEELPPSSTEDGVFASGESNVDQRYCSMPALAKPQSPSINGSSARGSDSHLTRRLSSNSFNLGSPSKKVIDIKQYFSRPKENLENSQSLKQESKSVIAFHDSFLKKAAENSPERSPKLYPRTISLTKPLSVSSMLQSQPKPQISSEKENEDPWVVNTKAATEDPLNSSSSVGQYKLKRSPLRKKSHQRSRSVDFEADEESRNFDWIVYANRNSLPLSGIPKGGVSHHEGSLDPESENLASQSHARSKSFDDSLSVPNPVLNESATTPSFRSPNKENYSHSYSQLQSNSQGSQKFQRSYSSTIPSRETNHSFPTALGSQEKPYPLSYIYGAYTTSGPETVSSCSNMWPGSYLRTPSYFDQSGDVSHDTPLEEDASFLSSLPVIVRKVEQPPHSKLSRSYSTPCAQTAKIHGARPQSCNMNMNDHEKLVAEMEDYMKKSDSNITLCSQQRFPVPNMEDSRNDLSVRFSYASTISGSSYESSESLTDNQSSESIIDSWQPKPNVKENVNRRSGSYDNTAPDAHSEANKSSIWSLNSWFNASRRESPPDLQSVLHAGELGSESIGSRMANQEPLYAELPNHPLSSESQSFNNVSVSVRAETVQDEPVNLKQCDSAYSIQSEEEETSKSKGPTISRADSFYEKRLSMAFNDSEVFRDSAVFCDIDSTELSPEVKYEKEPPFRSSVDIDFEREGRKKRQPVKQYVKELEEQQRSKSAEKVTVRHREPGLIIRQKMESLEKQAMRSQSCSRPNSIERDLRRSSTPGRSISISPARDFRRSSTPSRSMTESPILENDSNRKSTGSWFSLPQSSEKADSKTEDNRTSARTSSTKSPVTRPPFRNRSISQDRAGSQRNSFVLSSDHSSQGSTSSLHTGRTFRSRFLSEDSSKAPLRLSLPRSNVNASLEDISSDRYYQRERSAPPFSDQLSSQRTSGMKHSLSLGRLDSLSTDIDNLVIMKGWVRQLIEKFQPKSDDV</sequence>
<dbReference type="GO" id="GO:0031267">
    <property type="term" value="F:small GTPase binding"/>
    <property type="evidence" value="ECO:0007669"/>
    <property type="project" value="TreeGrafter"/>
</dbReference>
<dbReference type="PROSITE" id="PS50010">
    <property type="entry name" value="DH_2"/>
    <property type="match status" value="1"/>
</dbReference>
<feature type="compositionally biased region" description="Polar residues" evidence="2">
    <location>
        <begin position="1757"/>
        <end position="1766"/>
    </location>
</feature>
<feature type="compositionally biased region" description="Polar residues" evidence="2">
    <location>
        <begin position="828"/>
        <end position="837"/>
    </location>
</feature>
<reference evidence="4" key="1">
    <citation type="submission" date="2022-08" db="UniProtKB">
        <authorList>
            <consortium name="EnsemblMetazoa"/>
        </authorList>
    </citation>
    <scope>IDENTIFICATION</scope>
    <source>
        <strain evidence="4">05x7-T-G4-1.051#20</strain>
    </source>
</reference>
<feature type="compositionally biased region" description="Polar residues" evidence="2">
    <location>
        <begin position="1421"/>
        <end position="1432"/>
    </location>
</feature>
<dbReference type="SMART" id="SM00233">
    <property type="entry name" value="PH"/>
    <property type="match status" value="1"/>
</dbReference>
<dbReference type="SUPFAM" id="SSF50729">
    <property type="entry name" value="PH domain-like"/>
    <property type="match status" value="1"/>
</dbReference>
<feature type="domain" description="DH" evidence="3">
    <location>
        <begin position="434"/>
        <end position="604"/>
    </location>
</feature>